<evidence type="ECO:0000313" key="7">
    <source>
        <dbReference type="EMBL" id="ABV32926.1"/>
    </source>
</evidence>
<reference evidence="7 8" key="2">
    <citation type="journal article" date="2009" name="Proc. Natl. Acad. Sci. U.S.A.">
        <title>On the chimeric nature, thermophilic origin, and phylogenetic placement of the Thermotogales.</title>
        <authorList>
            <person name="Zhaxybayeva O."/>
            <person name="Swithers K.S."/>
            <person name="Lapierre P."/>
            <person name="Fournier G.P."/>
            <person name="Bickhart D.M."/>
            <person name="DeBoy R.T."/>
            <person name="Nelson K.E."/>
            <person name="Nesbo C.L."/>
            <person name="Doolittle W.F."/>
            <person name="Gogarten J.P."/>
            <person name="Noll K.M."/>
        </authorList>
    </citation>
    <scope>NUCLEOTIDE SEQUENCE [LARGE SCALE GENOMIC DNA]</scope>
    <source>
        <strain evidence="8">ATCC BAA-301 / DSM 14385 / NBRC 107922 / TMO</strain>
    </source>
</reference>
<feature type="transmembrane region" description="Helical" evidence="6">
    <location>
        <begin position="101"/>
        <end position="123"/>
    </location>
</feature>
<dbReference type="KEGG" id="tle:Tlet_0358"/>
<dbReference type="CDD" id="cd06579">
    <property type="entry name" value="TM_PBP1_transp_AraH_like"/>
    <property type="match status" value="1"/>
</dbReference>
<feature type="transmembrane region" description="Helical" evidence="6">
    <location>
        <begin position="222"/>
        <end position="242"/>
    </location>
</feature>
<dbReference type="GO" id="GO:0016787">
    <property type="term" value="F:hydrolase activity"/>
    <property type="evidence" value="ECO:0007669"/>
    <property type="project" value="UniProtKB-KW"/>
</dbReference>
<feature type="transmembrane region" description="Helical" evidence="6">
    <location>
        <begin position="78"/>
        <end position="95"/>
    </location>
</feature>
<organism evidence="7 8">
    <name type="scientific">Pseudothermotoga lettingae (strain ATCC BAA-301 / DSM 14385 / NBRC 107922 / TMO)</name>
    <name type="common">Thermotoga lettingae</name>
    <dbReference type="NCBI Taxonomy" id="416591"/>
    <lineage>
        <taxon>Bacteria</taxon>
        <taxon>Thermotogati</taxon>
        <taxon>Thermotogota</taxon>
        <taxon>Thermotogae</taxon>
        <taxon>Thermotogales</taxon>
        <taxon>Thermotogaceae</taxon>
        <taxon>Pseudothermotoga</taxon>
    </lineage>
</organism>
<reference evidence="7 8" key="1">
    <citation type="submission" date="2007-08" db="EMBL/GenBank/DDBJ databases">
        <title>Complete sequence of Thermotoga lettingae TMO.</title>
        <authorList>
            <consortium name="US DOE Joint Genome Institute"/>
            <person name="Copeland A."/>
            <person name="Lucas S."/>
            <person name="Lapidus A."/>
            <person name="Barry K."/>
            <person name="Glavina del Rio T."/>
            <person name="Dalin E."/>
            <person name="Tice H."/>
            <person name="Pitluck S."/>
            <person name="Foster B."/>
            <person name="Bruce D."/>
            <person name="Schmutz J."/>
            <person name="Larimer F."/>
            <person name="Land M."/>
            <person name="Hauser L."/>
            <person name="Kyrpides N."/>
            <person name="Mikhailova N."/>
            <person name="Nelson K."/>
            <person name="Gogarten J.P."/>
            <person name="Noll K."/>
            <person name="Richardson P."/>
        </authorList>
    </citation>
    <scope>NUCLEOTIDE SEQUENCE [LARGE SCALE GENOMIC DNA]</scope>
    <source>
        <strain evidence="8">ATCC BAA-301 / DSM 14385 / NBRC 107922 / TMO</strain>
    </source>
</reference>
<keyword evidence="7" id="KW-0378">Hydrolase</keyword>
<proteinExistence type="predicted"/>
<name>A8F442_PSELT</name>
<gene>
    <name evidence="7" type="ordered locus">Tlet_0358</name>
</gene>
<protein>
    <submittedName>
        <fullName evidence="7">Monosaccharide-transporting ATPase</fullName>
        <ecNumber evidence="7">3.6.3.17</ecNumber>
    </submittedName>
</protein>
<keyword evidence="3 6" id="KW-0812">Transmembrane</keyword>
<dbReference type="PANTHER" id="PTHR32196">
    <property type="entry name" value="ABC TRANSPORTER PERMEASE PROTEIN YPHD-RELATED-RELATED"/>
    <property type="match status" value="1"/>
</dbReference>
<dbReference type="Pfam" id="PF02653">
    <property type="entry name" value="BPD_transp_2"/>
    <property type="match status" value="1"/>
</dbReference>
<keyword evidence="8" id="KW-1185">Reference proteome</keyword>
<comment type="subcellular location">
    <subcellularLocation>
        <location evidence="1">Cell membrane</location>
        <topology evidence="1">Multi-pass membrane protein</topology>
    </subcellularLocation>
</comment>
<dbReference type="InterPro" id="IPR001851">
    <property type="entry name" value="ABC_transp_permease"/>
</dbReference>
<feature type="transmembrane region" description="Helical" evidence="6">
    <location>
        <begin position="172"/>
        <end position="190"/>
    </location>
</feature>
<dbReference type="EC" id="3.6.3.17" evidence="7"/>
<feature type="transmembrane region" description="Helical" evidence="6">
    <location>
        <begin position="21"/>
        <end position="39"/>
    </location>
</feature>
<dbReference type="AlphaFoldDB" id="A8F442"/>
<feature type="transmembrane region" description="Helical" evidence="6">
    <location>
        <begin position="130"/>
        <end position="152"/>
    </location>
</feature>
<feature type="transmembrane region" description="Helical" evidence="6">
    <location>
        <begin position="300"/>
        <end position="319"/>
    </location>
</feature>
<evidence type="ECO:0000256" key="3">
    <source>
        <dbReference type="ARBA" id="ARBA00022692"/>
    </source>
</evidence>
<evidence type="ECO:0000256" key="4">
    <source>
        <dbReference type="ARBA" id="ARBA00022989"/>
    </source>
</evidence>
<evidence type="ECO:0000313" key="8">
    <source>
        <dbReference type="Proteomes" id="UP000002016"/>
    </source>
</evidence>
<evidence type="ECO:0000256" key="5">
    <source>
        <dbReference type="ARBA" id="ARBA00023136"/>
    </source>
</evidence>
<keyword evidence="2" id="KW-1003">Cell membrane</keyword>
<keyword evidence="5 6" id="KW-0472">Membrane</keyword>
<dbReference type="Proteomes" id="UP000002016">
    <property type="component" value="Chromosome"/>
</dbReference>
<dbReference type="GO" id="GO:0022857">
    <property type="term" value="F:transmembrane transporter activity"/>
    <property type="evidence" value="ECO:0007669"/>
    <property type="project" value="InterPro"/>
</dbReference>
<feature type="transmembrane region" description="Helical" evidence="6">
    <location>
        <begin position="275"/>
        <end position="294"/>
    </location>
</feature>
<keyword evidence="4 6" id="KW-1133">Transmembrane helix</keyword>
<evidence type="ECO:0000256" key="6">
    <source>
        <dbReference type="SAM" id="Phobius"/>
    </source>
</evidence>
<accession>A8F442</accession>
<dbReference type="PANTHER" id="PTHR32196:SF15">
    <property type="entry name" value="SUGAR ABC TRANSPORTER PERMEASE PROTEIN"/>
    <property type="match status" value="1"/>
</dbReference>
<dbReference type="RefSeq" id="WP_012002407.1">
    <property type="nucleotide sequence ID" value="NC_009828.1"/>
</dbReference>
<dbReference type="GO" id="GO:0005886">
    <property type="term" value="C:plasma membrane"/>
    <property type="evidence" value="ECO:0007669"/>
    <property type="project" value="UniProtKB-SubCell"/>
</dbReference>
<sequence length="326" mass="34539">MVVLEGEKTLIARKKQRSFKELGPLVALMSLAIFTTVLNPRFLTAFNLQALGRQIAIFGLLAIGETFVIISGGGAIDLSPGSVVALTGVMVAWLMTHGVSVWISLFLILLFSLGIGAWHGVFVTKLKVPAFIITLGTLTIARGMAAVITRGWPVINLPSSFLKIGQADFLKIPVPVWILIGVTLIADFFLRKTVYGKHLRASGGNEIAARFSGVNVDAVRTIAFMVSGFLAGLVGVIVAARLSQGQPGVGSMYELYAIASTVIGGTSLTGGEGSVLGAIIGASIISLLWNALVLLNVSTYWHNVVIGIVIVVAVTLDIVRRRFVSK</sequence>
<dbReference type="eggNOG" id="COG1172">
    <property type="taxonomic scope" value="Bacteria"/>
</dbReference>
<dbReference type="EMBL" id="CP000812">
    <property type="protein sequence ID" value="ABV32926.1"/>
    <property type="molecule type" value="Genomic_DNA"/>
</dbReference>
<evidence type="ECO:0000256" key="2">
    <source>
        <dbReference type="ARBA" id="ARBA00022475"/>
    </source>
</evidence>
<dbReference type="HOGENOM" id="CLU_028880_2_2_0"/>
<evidence type="ECO:0000256" key="1">
    <source>
        <dbReference type="ARBA" id="ARBA00004651"/>
    </source>
</evidence>
<dbReference type="STRING" id="416591.Tlet_0358"/>
<feature type="transmembrane region" description="Helical" evidence="6">
    <location>
        <begin position="51"/>
        <end position="71"/>
    </location>
</feature>